<dbReference type="SMART" id="SM00332">
    <property type="entry name" value="PP2Cc"/>
    <property type="match status" value="1"/>
</dbReference>
<dbReference type="STRING" id="318479.A0A158Q4D9"/>
<evidence type="ECO:0000313" key="8">
    <source>
        <dbReference type="Proteomes" id="UP000038040"/>
    </source>
</evidence>
<dbReference type="PROSITE" id="PS01032">
    <property type="entry name" value="PPM_1"/>
    <property type="match status" value="1"/>
</dbReference>
<comment type="similarity">
    <text evidence="4">Belongs to the PP2C family.</text>
</comment>
<dbReference type="FunFam" id="3.60.40.10:FF:000156">
    <property type="entry name" value="Integrin-linked kinase-associated serine/threonine phosphatase 2C"/>
    <property type="match status" value="1"/>
</dbReference>
<gene>
    <name evidence="7" type="ORF">DME_LOCUS8525</name>
</gene>
<keyword evidence="1" id="KW-0479">Metal-binding</keyword>
<evidence type="ECO:0000313" key="9">
    <source>
        <dbReference type="Proteomes" id="UP000274756"/>
    </source>
</evidence>
<organism evidence="8 10">
    <name type="scientific">Dracunculus medinensis</name>
    <name type="common">Guinea worm</name>
    <dbReference type="NCBI Taxonomy" id="318479"/>
    <lineage>
        <taxon>Eukaryota</taxon>
        <taxon>Metazoa</taxon>
        <taxon>Ecdysozoa</taxon>
        <taxon>Nematoda</taxon>
        <taxon>Chromadorea</taxon>
        <taxon>Rhabditida</taxon>
        <taxon>Spirurina</taxon>
        <taxon>Dracunculoidea</taxon>
        <taxon>Dracunculidae</taxon>
        <taxon>Dracunculus</taxon>
    </lineage>
</organism>
<reference evidence="7 9" key="2">
    <citation type="submission" date="2018-11" db="EMBL/GenBank/DDBJ databases">
        <authorList>
            <consortium name="Pathogen Informatics"/>
        </authorList>
    </citation>
    <scope>NUCLEOTIDE SEQUENCE [LARGE SCALE GENOMIC DNA]</scope>
</reference>
<dbReference type="PANTHER" id="PTHR47992">
    <property type="entry name" value="PROTEIN PHOSPHATASE"/>
    <property type="match status" value="1"/>
</dbReference>
<dbReference type="SUPFAM" id="SSF81606">
    <property type="entry name" value="PP2C-like"/>
    <property type="match status" value="1"/>
</dbReference>
<dbReference type="AlphaFoldDB" id="A0A158Q4D9"/>
<keyword evidence="9" id="KW-1185">Reference proteome</keyword>
<dbReference type="GO" id="GO:0046872">
    <property type="term" value="F:metal ion binding"/>
    <property type="evidence" value="ECO:0007669"/>
    <property type="project" value="UniProtKB-KW"/>
</dbReference>
<dbReference type="InterPro" id="IPR036457">
    <property type="entry name" value="PPM-type-like_dom_sf"/>
</dbReference>
<dbReference type="WBParaSite" id="DME_0000464201-mRNA-1">
    <property type="protein sequence ID" value="DME_0000464201-mRNA-1"/>
    <property type="gene ID" value="DME_0000464201"/>
</dbReference>
<dbReference type="Proteomes" id="UP000038040">
    <property type="component" value="Unplaced"/>
</dbReference>
<dbReference type="GO" id="GO:0004722">
    <property type="term" value="F:protein serine/threonine phosphatase activity"/>
    <property type="evidence" value="ECO:0007669"/>
    <property type="project" value="InterPro"/>
</dbReference>
<dbReference type="EMBL" id="UYYG01001169">
    <property type="protein sequence ID" value="VDN58552.1"/>
    <property type="molecule type" value="Genomic_DNA"/>
</dbReference>
<proteinExistence type="inferred from homology"/>
<name>A0A158Q4D9_DRAME</name>
<dbReference type="CDD" id="cd00143">
    <property type="entry name" value="PP2Cc"/>
    <property type="match status" value="1"/>
</dbReference>
<feature type="domain" description="PPM-type phosphatase" evidence="6">
    <location>
        <begin position="80"/>
        <end position="364"/>
    </location>
</feature>
<dbReference type="InterPro" id="IPR000222">
    <property type="entry name" value="PP2C_BS"/>
</dbReference>
<dbReference type="InterPro" id="IPR001932">
    <property type="entry name" value="PPM-type_phosphatase-like_dom"/>
</dbReference>
<dbReference type="Gene3D" id="3.60.40.10">
    <property type="entry name" value="PPM-type phosphatase domain"/>
    <property type="match status" value="1"/>
</dbReference>
<protein>
    <submittedName>
        <fullName evidence="10">PPM-type phosphatase domain-containing protein</fullName>
    </submittedName>
</protein>
<evidence type="ECO:0000259" key="6">
    <source>
        <dbReference type="PROSITE" id="PS51746"/>
    </source>
</evidence>
<accession>A0A158Q4D9</accession>
<dbReference type="Proteomes" id="UP000274756">
    <property type="component" value="Unassembled WGS sequence"/>
</dbReference>
<dbReference type="InterPro" id="IPR015655">
    <property type="entry name" value="PP2C"/>
</dbReference>
<sequence>MAAKRKHYVSLGLASLYDDLDSTSNDAESSNNVTKLADNDNNDNDDDKVLSAKKLKEDMKSDMAERFNASNLGAACSKMLLSVCGWRKGEREEMQDAHSLHDHFDVAVNDVKRCAFYAIFDGHAGRNAADYAAKYLPEKLRRKLSNCFDLVSIEKSMKKIFIETYKQIDEQFLIEARKIRPSWKDGTTATTIIIINDTVYCANIGDSKAVVCRSKSPGTFLPLQLTVDHSPIHFEERMRIQKAGGNVKDGRVMGILEVSRSIGDGQFKAYGVICTPDVKKFSITLDDRFIIMACDGLWKSFSSQEAVEFVIKKVEELKVVSKPADKDSLDDPRYSLWEKVADQLAAESVKRGCGDNVSVIIILLSEML</sequence>
<evidence type="ECO:0000313" key="7">
    <source>
        <dbReference type="EMBL" id="VDN58552.1"/>
    </source>
</evidence>
<evidence type="ECO:0000256" key="5">
    <source>
        <dbReference type="SAM" id="MobiDB-lite"/>
    </source>
</evidence>
<evidence type="ECO:0000256" key="4">
    <source>
        <dbReference type="RuleBase" id="RU003465"/>
    </source>
</evidence>
<evidence type="ECO:0000256" key="1">
    <source>
        <dbReference type="ARBA" id="ARBA00022723"/>
    </source>
</evidence>
<evidence type="ECO:0000313" key="10">
    <source>
        <dbReference type="WBParaSite" id="DME_0000464201-mRNA-1"/>
    </source>
</evidence>
<reference evidence="10" key="1">
    <citation type="submission" date="2016-04" db="UniProtKB">
        <authorList>
            <consortium name="WormBaseParasite"/>
        </authorList>
    </citation>
    <scope>IDENTIFICATION</scope>
</reference>
<evidence type="ECO:0000256" key="2">
    <source>
        <dbReference type="ARBA" id="ARBA00022801"/>
    </source>
</evidence>
<evidence type="ECO:0000256" key="3">
    <source>
        <dbReference type="ARBA" id="ARBA00022912"/>
    </source>
</evidence>
<dbReference type="OrthoDB" id="10264738at2759"/>
<dbReference type="Pfam" id="PF00481">
    <property type="entry name" value="PP2C"/>
    <property type="match status" value="1"/>
</dbReference>
<dbReference type="PROSITE" id="PS51746">
    <property type="entry name" value="PPM_2"/>
    <property type="match status" value="1"/>
</dbReference>
<feature type="compositionally biased region" description="Polar residues" evidence="5">
    <location>
        <begin position="22"/>
        <end position="34"/>
    </location>
</feature>
<keyword evidence="2 4" id="KW-0378">Hydrolase</keyword>
<keyword evidence="3 4" id="KW-0904">Protein phosphatase</keyword>
<feature type="region of interest" description="Disordered" evidence="5">
    <location>
        <begin position="19"/>
        <end position="48"/>
    </location>
</feature>